<accession>A0ABN1ZPL4</accession>
<comment type="caution">
    <text evidence="1">The sequence shown here is derived from an EMBL/GenBank/DDBJ whole genome shotgun (WGS) entry which is preliminary data.</text>
</comment>
<dbReference type="InterPro" id="IPR053977">
    <property type="entry name" value="Rv2466c-like"/>
</dbReference>
<protein>
    <submittedName>
        <fullName evidence="1">DsbA family protein</fullName>
    </submittedName>
</protein>
<evidence type="ECO:0000313" key="1">
    <source>
        <dbReference type="EMBL" id="GAA1501907.1"/>
    </source>
</evidence>
<dbReference type="Pfam" id="PF22234">
    <property type="entry name" value="Rv2466c-like"/>
    <property type="match status" value="1"/>
</dbReference>
<dbReference type="EMBL" id="BAAAOR010000002">
    <property type="protein sequence ID" value="GAA1501907.1"/>
    <property type="molecule type" value="Genomic_DNA"/>
</dbReference>
<dbReference type="InterPro" id="IPR036249">
    <property type="entry name" value="Thioredoxin-like_sf"/>
</dbReference>
<evidence type="ECO:0000313" key="2">
    <source>
        <dbReference type="Proteomes" id="UP001500842"/>
    </source>
</evidence>
<dbReference type="Proteomes" id="UP001500842">
    <property type="component" value="Unassembled WGS sequence"/>
</dbReference>
<organism evidence="1 2">
    <name type="scientific">Nocardioides humi</name>
    <dbReference type="NCBI Taxonomy" id="449461"/>
    <lineage>
        <taxon>Bacteria</taxon>
        <taxon>Bacillati</taxon>
        <taxon>Actinomycetota</taxon>
        <taxon>Actinomycetes</taxon>
        <taxon>Propionibacteriales</taxon>
        <taxon>Nocardioidaceae</taxon>
        <taxon>Nocardioides</taxon>
    </lineage>
</organism>
<reference evidence="1 2" key="1">
    <citation type="journal article" date="2019" name="Int. J. Syst. Evol. Microbiol.">
        <title>The Global Catalogue of Microorganisms (GCM) 10K type strain sequencing project: providing services to taxonomists for standard genome sequencing and annotation.</title>
        <authorList>
            <consortium name="The Broad Institute Genomics Platform"/>
            <consortium name="The Broad Institute Genome Sequencing Center for Infectious Disease"/>
            <person name="Wu L."/>
            <person name="Ma J."/>
        </authorList>
    </citation>
    <scope>NUCLEOTIDE SEQUENCE [LARGE SCALE GENOMIC DNA]</scope>
    <source>
        <strain evidence="1 2">JCM 14942</strain>
    </source>
</reference>
<dbReference type="SUPFAM" id="SSF52833">
    <property type="entry name" value="Thioredoxin-like"/>
    <property type="match status" value="1"/>
</dbReference>
<dbReference type="Gene3D" id="3.40.30.10">
    <property type="entry name" value="Glutaredoxin"/>
    <property type="match status" value="1"/>
</dbReference>
<sequence>MADNSTPASAPHRADFWFDPLCPFAWITSRWILEVEKVRDIEVAWHVMSLAYLNKDRDIPDEYRTLLAPAWGPVRVLIAAQQRHGDQVLRPLYDAFGQRIHLGGRRLHEEPDGALGLISEVLAEVGLEADLVEAAGDASYDEAVARSHHEGMDAVGDDVGTPTIHIDGAAFFGPVLSKIPRGEDAGRLWDGAVAVASFPYFYELKRTRTGELDFS</sequence>
<keyword evidence="2" id="KW-1185">Reference proteome</keyword>
<proteinExistence type="predicted"/>
<dbReference type="RefSeq" id="WP_141003535.1">
    <property type="nucleotide sequence ID" value="NZ_BAAAOR010000002.1"/>
</dbReference>
<name>A0ABN1ZPL4_9ACTN</name>
<gene>
    <name evidence="1" type="ORF">GCM10009788_01090</name>
</gene>